<reference evidence="3 5" key="3">
    <citation type="submission" date="2016-10" db="EMBL/GenBank/DDBJ databases">
        <authorList>
            <person name="de Groot N.N."/>
        </authorList>
    </citation>
    <scope>NUCLEOTIDE SEQUENCE [LARGE SCALE GENOMIC DNA]</scope>
    <source>
        <strain evidence="3 5">OGL-20</strain>
    </source>
</reference>
<dbReference type="OrthoDB" id="95181at2157"/>
<name>A0A0Q2M2X8_9EURY</name>
<dbReference type="EMBL" id="LIXN01000008">
    <property type="protein sequence ID" value="KQH82393.1"/>
    <property type="molecule type" value="Genomic_DNA"/>
</dbReference>
<reference evidence="2 4" key="1">
    <citation type="submission" date="2015-08" db="EMBL/GenBank/DDBJ databases">
        <title>Thermococcus thioreducens DSM 14981 genome sequencing.</title>
        <authorList>
            <person name="Hong S.-J."/>
            <person name="Kim M.-C."/>
            <person name="Shin J.-H."/>
        </authorList>
    </citation>
    <scope>NUCLEOTIDE SEQUENCE [LARGE SCALE GENOMIC DNA]</scope>
    <source>
        <strain evidence="2 4">DSM 14981</strain>
    </source>
</reference>
<protein>
    <submittedName>
        <fullName evidence="2">Uncharacterized protein</fullName>
    </submittedName>
</protein>
<organism evidence="2 4">
    <name type="scientific">Thermococcus thioreducens</name>
    <dbReference type="NCBI Taxonomy" id="277988"/>
    <lineage>
        <taxon>Archaea</taxon>
        <taxon>Methanobacteriati</taxon>
        <taxon>Methanobacteriota</taxon>
        <taxon>Thermococci</taxon>
        <taxon>Thermococcales</taxon>
        <taxon>Thermococcaceae</taxon>
        <taxon>Thermococcus</taxon>
    </lineage>
</organism>
<reference evidence="1 6" key="2">
    <citation type="submission" date="2016-04" db="EMBL/GenBank/DDBJ databases">
        <title>Complete genome sequence of Thermococcus thioreducens type strain OGL-20P.</title>
        <authorList>
            <person name="Oger P.M."/>
        </authorList>
    </citation>
    <scope>NUCLEOTIDE SEQUENCE [LARGE SCALE GENOMIC DNA]</scope>
    <source>
        <strain evidence="1 6">OGL-20P</strain>
    </source>
</reference>
<evidence type="ECO:0000313" key="3">
    <source>
        <dbReference type="EMBL" id="SEV87908.1"/>
    </source>
</evidence>
<evidence type="ECO:0000313" key="4">
    <source>
        <dbReference type="Proteomes" id="UP000051862"/>
    </source>
</evidence>
<proteinExistence type="predicted"/>
<evidence type="ECO:0000313" key="5">
    <source>
        <dbReference type="Proteomes" id="UP000182125"/>
    </source>
</evidence>
<evidence type="ECO:0000313" key="2">
    <source>
        <dbReference type="EMBL" id="KQH82393.1"/>
    </source>
</evidence>
<evidence type="ECO:0000313" key="1">
    <source>
        <dbReference type="EMBL" id="ASJ12612.1"/>
    </source>
</evidence>
<dbReference type="GeneID" id="33334115"/>
<dbReference type="EMBL" id="CP015105">
    <property type="protein sequence ID" value="ASJ12612.1"/>
    <property type="molecule type" value="Genomic_DNA"/>
</dbReference>
<gene>
    <name evidence="1" type="ORF">A3L14_06790</name>
    <name evidence="2" type="ORF">AMR53_05450</name>
    <name evidence="3" type="ORF">SAMN05216170_0590</name>
</gene>
<evidence type="ECO:0000313" key="6">
    <source>
        <dbReference type="Proteomes" id="UP000250136"/>
    </source>
</evidence>
<accession>A0A0Q2M2X8</accession>
<sequence length="319" mass="35789">MPSTTSAWGTARWLKEGTHATYALLEPPGGPRDIKDLYMFQLYPEMLPSSVRIDIISRLSDDSPWKKDGFPFVIGDCTGIFLRFEIVDIQKKLARVNISVMFVNATLEGNYLEIIPNLTIWKVLNLNLTTMTYFDNGTPIGKATLFIDPSDTPRPGEVLFRLKGLSMETNVSVGNVTYSAYGNSTVLTYYRPFKPPHIGITTRSFYFSDAGENWSISGGGKEEYTYDFLTGVMIAGTFSHSTELMALGVFSIDGMDRRIRGKSEAGVWPDGIKLYDTNIAFPDEGNSSPPDSLWRYYLYSGILALMASLLVRWWNNGHR</sequence>
<dbReference type="Proteomes" id="UP000051862">
    <property type="component" value="Unassembled WGS sequence"/>
</dbReference>
<dbReference type="PATRIC" id="fig|277988.4.peg.1143"/>
<dbReference type="EMBL" id="FOIW01000001">
    <property type="protein sequence ID" value="SEV87908.1"/>
    <property type="molecule type" value="Genomic_DNA"/>
</dbReference>
<dbReference type="Proteomes" id="UP000250136">
    <property type="component" value="Chromosome"/>
</dbReference>
<dbReference type="KEGG" id="ttd:A3L14_06790"/>
<keyword evidence="6" id="KW-1185">Reference proteome</keyword>
<dbReference type="AlphaFoldDB" id="A0A0Q2M2X8"/>
<dbReference type="STRING" id="277988.SAMN05216170_0590"/>
<dbReference type="RefSeq" id="WP_055429288.1">
    <property type="nucleotide sequence ID" value="NZ_CP015105.1"/>
</dbReference>
<dbReference type="Proteomes" id="UP000182125">
    <property type="component" value="Unassembled WGS sequence"/>
</dbReference>